<sequence length="249" mass="28241">MKMFKKLLFSMLISQQLIQLAHANTEYFHYKTPQNVDADVVKVSNLKDLKLFLNDANHQPYQNFSKIKQNLKKCQNMLFAMNAGMYHADYSPVGLYIEHSQTIKKLNTDTGFGNFFMQPNGVLAWNDNTAKIISTQKFAQTSFKAKYATQSGPMLVIDGKINPQFEAQSNSLKIRNGVGIKDNQLYFVISNNKVNFYQFAAFFKNALGIEQALYLDGSISSAFIPQAKRMDQRFGLGPMIAVINSKQCK</sequence>
<dbReference type="PATRIC" id="fig|1120926.3.peg.2898"/>
<reference evidence="3 4" key="1">
    <citation type="submission" date="2013-02" db="EMBL/GenBank/DDBJ databases">
        <title>The Genome Sequence of Acinetobacter gerneri CIP 107464.</title>
        <authorList>
            <consortium name="The Broad Institute Genome Sequencing Platform"/>
            <consortium name="The Broad Institute Genome Sequencing Center for Infectious Disease"/>
            <person name="Cerqueira G."/>
            <person name="Feldgarden M."/>
            <person name="Courvalin P."/>
            <person name="Perichon B."/>
            <person name="Grillot-Courvalin C."/>
            <person name="Clermont D."/>
            <person name="Rocha E."/>
            <person name="Yoon E.-J."/>
            <person name="Nemec A."/>
            <person name="Walker B."/>
            <person name="Young S.K."/>
            <person name="Zeng Q."/>
            <person name="Gargeya S."/>
            <person name="Fitzgerald M."/>
            <person name="Haas B."/>
            <person name="Abouelleil A."/>
            <person name="Alvarado L."/>
            <person name="Arachchi H.M."/>
            <person name="Berlin A.M."/>
            <person name="Chapman S.B."/>
            <person name="Dewar J."/>
            <person name="Goldberg J."/>
            <person name="Griggs A."/>
            <person name="Gujja S."/>
            <person name="Hansen M."/>
            <person name="Howarth C."/>
            <person name="Imamovic A."/>
            <person name="Larimer J."/>
            <person name="McCowan C."/>
            <person name="Murphy C."/>
            <person name="Neiman D."/>
            <person name="Pearson M."/>
            <person name="Priest M."/>
            <person name="Roberts A."/>
            <person name="Saif S."/>
            <person name="Shea T."/>
            <person name="Sisk P."/>
            <person name="Sykes S."/>
            <person name="Wortman J."/>
            <person name="Nusbaum C."/>
            <person name="Birren B."/>
        </authorList>
    </citation>
    <scope>NUCLEOTIDE SEQUENCE [LARGE SCALE GENOMIC DNA]</scope>
    <source>
        <strain evidence="3 4">CIP 107464</strain>
    </source>
</reference>
<keyword evidence="4" id="KW-1185">Reference proteome</keyword>
<comment type="caution">
    <text evidence="3">The sequence shown here is derived from an EMBL/GenBank/DDBJ whole genome shotgun (WGS) entry which is preliminary data.</text>
</comment>
<dbReference type="Proteomes" id="UP000013117">
    <property type="component" value="Unassembled WGS sequence"/>
</dbReference>
<evidence type="ECO:0000313" key="4">
    <source>
        <dbReference type="Proteomes" id="UP000013117"/>
    </source>
</evidence>
<keyword evidence="1" id="KW-0732">Signal</keyword>
<accession>N8Y841</accession>
<dbReference type="GeneID" id="84210281"/>
<evidence type="ECO:0000313" key="3">
    <source>
        <dbReference type="EMBL" id="ENV32811.1"/>
    </source>
</evidence>
<dbReference type="InterPro" id="IPR018711">
    <property type="entry name" value="NAGPA"/>
</dbReference>
<dbReference type="Pfam" id="PF09992">
    <property type="entry name" value="NAGPA"/>
    <property type="match status" value="1"/>
</dbReference>
<feature type="chain" id="PRO_5004136754" description="Phosphodiester glycosidase domain-containing protein" evidence="1">
    <location>
        <begin position="24"/>
        <end position="249"/>
    </location>
</feature>
<name>N8Y841_9GAMM</name>
<dbReference type="STRING" id="202952.GCA_000747725_01795"/>
<feature type="signal peptide" evidence="1">
    <location>
        <begin position="1"/>
        <end position="23"/>
    </location>
</feature>
<dbReference type="AlphaFoldDB" id="N8Y841"/>
<feature type="domain" description="Phosphodiester glycosidase" evidence="2">
    <location>
        <begin position="77"/>
        <end position="224"/>
    </location>
</feature>
<evidence type="ECO:0000259" key="2">
    <source>
        <dbReference type="Pfam" id="PF09992"/>
    </source>
</evidence>
<dbReference type="HOGENOM" id="CLU_076045_0_0_6"/>
<dbReference type="RefSeq" id="WP_004866024.1">
    <property type="nucleotide sequence ID" value="NZ_ASYY01000083.1"/>
</dbReference>
<dbReference type="eggNOG" id="COG3698">
    <property type="taxonomic scope" value="Bacteria"/>
</dbReference>
<evidence type="ECO:0000256" key="1">
    <source>
        <dbReference type="SAM" id="SignalP"/>
    </source>
</evidence>
<dbReference type="OrthoDB" id="5515706at2"/>
<proteinExistence type="predicted"/>
<protein>
    <recommendedName>
        <fullName evidence="2">Phosphodiester glycosidase domain-containing protein</fullName>
    </recommendedName>
</protein>
<organism evidence="3 4">
    <name type="scientific">Acinetobacter gerneri DSM 14967 = CIP 107464 = MTCC 9824</name>
    <dbReference type="NCBI Taxonomy" id="1120926"/>
    <lineage>
        <taxon>Bacteria</taxon>
        <taxon>Pseudomonadati</taxon>
        <taxon>Pseudomonadota</taxon>
        <taxon>Gammaproteobacteria</taxon>
        <taxon>Moraxellales</taxon>
        <taxon>Moraxellaceae</taxon>
        <taxon>Acinetobacter</taxon>
    </lineage>
</organism>
<gene>
    <name evidence="3" type="ORF">F960_02986</name>
</gene>
<dbReference type="EMBL" id="APPN01000072">
    <property type="protein sequence ID" value="ENV32811.1"/>
    <property type="molecule type" value="Genomic_DNA"/>
</dbReference>